<dbReference type="Proteomes" id="UP001194746">
    <property type="component" value="Unassembled WGS sequence"/>
</dbReference>
<comment type="caution">
    <text evidence="2">The sequence shown here is derived from an EMBL/GenBank/DDBJ whole genome shotgun (WGS) entry which is preliminary data.</text>
</comment>
<dbReference type="GO" id="GO:0005739">
    <property type="term" value="C:mitochondrion"/>
    <property type="evidence" value="ECO:0007669"/>
    <property type="project" value="TreeGrafter"/>
</dbReference>
<comment type="similarity">
    <text evidence="1">Belongs to the TPP enzyme family.</text>
</comment>
<evidence type="ECO:0000256" key="1">
    <source>
        <dbReference type="ARBA" id="ARBA00007812"/>
    </source>
</evidence>
<dbReference type="PANTHER" id="PTHR18968:SF164">
    <property type="entry name" value="PYRUVATE DECARBOXYLASE"/>
    <property type="match status" value="1"/>
</dbReference>
<keyword evidence="3" id="KW-1185">Reference proteome</keyword>
<dbReference type="GO" id="GO:0009097">
    <property type="term" value="P:isoleucine biosynthetic process"/>
    <property type="evidence" value="ECO:0007669"/>
    <property type="project" value="TreeGrafter"/>
</dbReference>
<dbReference type="SUPFAM" id="SSF52518">
    <property type="entry name" value="Thiamin diphosphate-binding fold (THDP-binding)"/>
    <property type="match status" value="1"/>
</dbReference>
<dbReference type="GO" id="GO:0050660">
    <property type="term" value="F:flavin adenine dinucleotide binding"/>
    <property type="evidence" value="ECO:0007669"/>
    <property type="project" value="TreeGrafter"/>
</dbReference>
<reference evidence="2" key="1">
    <citation type="journal article" date="2019" name="Beilstein J. Org. Chem.">
        <title>Nanangenines: drimane sesquiterpenoids as the dominant metabolite cohort of a novel Australian fungus, Aspergillus nanangensis.</title>
        <authorList>
            <person name="Lacey H.J."/>
            <person name="Gilchrist C.L.M."/>
            <person name="Crombie A."/>
            <person name="Kalaitzis J.A."/>
            <person name="Vuong D."/>
            <person name="Rutledge P.J."/>
            <person name="Turner P."/>
            <person name="Pitt J.I."/>
            <person name="Lacey E."/>
            <person name="Chooi Y.H."/>
            <person name="Piggott A.M."/>
        </authorList>
    </citation>
    <scope>NUCLEOTIDE SEQUENCE</scope>
    <source>
        <strain evidence="2">MST-FP2251</strain>
    </source>
</reference>
<dbReference type="PANTHER" id="PTHR18968">
    <property type="entry name" value="THIAMINE PYROPHOSPHATE ENZYMES"/>
    <property type="match status" value="1"/>
</dbReference>
<proteinExistence type="inferred from homology"/>
<evidence type="ECO:0000313" key="3">
    <source>
        <dbReference type="Proteomes" id="UP001194746"/>
    </source>
</evidence>
<dbReference type="InterPro" id="IPR029061">
    <property type="entry name" value="THDP-binding"/>
</dbReference>
<dbReference type="Gene3D" id="3.40.50.970">
    <property type="match status" value="1"/>
</dbReference>
<dbReference type="EMBL" id="VCAU01000119">
    <property type="protein sequence ID" value="KAF9884537.1"/>
    <property type="molecule type" value="Genomic_DNA"/>
</dbReference>
<organism evidence="2 3">
    <name type="scientific">Aspergillus nanangensis</name>
    <dbReference type="NCBI Taxonomy" id="2582783"/>
    <lineage>
        <taxon>Eukaryota</taxon>
        <taxon>Fungi</taxon>
        <taxon>Dikarya</taxon>
        <taxon>Ascomycota</taxon>
        <taxon>Pezizomycotina</taxon>
        <taxon>Eurotiomycetes</taxon>
        <taxon>Eurotiomycetidae</taxon>
        <taxon>Eurotiales</taxon>
        <taxon>Aspergillaceae</taxon>
        <taxon>Aspergillus</taxon>
        <taxon>Aspergillus subgen. Circumdati</taxon>
    </lineage>
</organism>
<dbReference type="InterPro" id="IPR045229">
    <property type="entry name" value="TPP_enz"/>
</dbReference>
<name>A0AAD4CF42_ASPNN</name>
<protein>
    <submittedName>
        <fullName evidence="2">Uncharacterized protein</fullName>
    </submittedName>
</protein>
<dbReference type="GO" id="GO:0003984">
    <property type="term" value="F:acetolactate synthase activity"/>
    <property type="evidence" value="ECO:0007669"/>
    <property type="project" value="TreeGrafter"/>
</dbReference>
<dbReference type="AlphaFoldDB" id="A0AAD4CF42"/>
<dbReference type="GO" id="GO:0005948">
    <property type="term" value="C:acetolactate synthase complex"/>
    <property type="evidence" value="ECO:0007669"/>
    <property type="project" value="TreeGrafter"/>
</dbReference>
<accession>A0AAD4CF42</accession>
<dbReference type="GO" id="GO:0009099">
    <property type="term" value="P:L-valine biosynthetic process"/>
    <property type="evidence" value="ECO:0007669"/>
    <property type="project" value="TreeGrafter"/>
</dbReference>
<reference evidence="2" key="2">
    <citation type="submission" date="2020-02" db="EMBL/GenBank/DDBJ databases">
        <authorList>
            <person name="Gilchrist C.L.M."/>
            <person name="Chooi Y.-H."/>
        </authorList>
    </citation>
    <scope>NUCLEOTIDE SEQUENCE</scope>
    <source>
        <strain evidence="2">MST-FP2251</strain>
    </source>
</reference>
<gene>
    <name evidence="2" type="ORF">FE257_001482</name>
</gene>
<evidence type="ECO:0000313" key="2">
    <source>
        <dbReference type="EMBL" id="KAF9884537.1"/>
    </source>
</evidence>
<sequence>MKYGVGDSIAIANLILILDCDVPWIPTQCRPLVSAHIFHMDIDPLKQLMPLFYVNALQRYAADAAKRSLSCWALLQKQHQTRVQELNLRAVPQSDRTFNASYLCRKLREIVADDTVFVVEAVTNSVLVSEQIRATMPGQWINCGGGGLGWSGGGALACSI</sequence>